<name>X1BJ78_9ZZZZ</name>
<gene>
    <name evidence="1" type="ORF">S01H4_38892</name>
</gene>
<comment type="caution">
    <text evidence="1">The sequence shown here is derived from an EMBL/GenBank/DDBJ whole genome shotgun (WGS) entry which is preliminary data.</text>
</comment>
<proteinExistence type="predicted"/>
<dbReference type="EMBL" id="BART01021015">
    <property type="protein sequence ID" value="GAG95080.1"/>
    <property type="molecule type" value="Genomic_DNA"/>
</dbReference>
<dbReference type="AlphaFoldDB" id="X1BJ78"/>
<sequence>MANQYSITVSDESDMILKQLKDSGIKTSQAIDEAIRTLQTTALMRLVANRRMRDSLED</sequence>
<evidence type="ECO:0000313" key="1">
    <source>
        <dbReference type="EMBL" id="GAG95080.1"/>
    </source>
</evidence>
<evidence type="ECO:0008006" key="2">
    <source>
        <dbReference type="Google" id="ProtNLM"/>
    </source>
</evidence>
<reference evidence="1" key="1">
    <citation type="journal article" date="2014" name="Front. Microbiol.">
        <title>High frequency of phylogenetically diverse reductive dehalogenase-homologous genes in deep subseafloor sedimentary metagenomes.</title>
        <authorList>
            <person name="Kawai M."/>
            <person name="Futagami T."/>
            <person name="Toyoda A."/>
            <person name="Takaki Y."/>
            <person name="Nishi S."/>
            <person name="Hori S."/>
            <person name="Arai W."/>
            <person name="Tsubouchi T."/>
            <person name="Morono Y."/>
            <person name="Uchiyama I."/>
            <person name="Ito T."/>
            <person name="Fujiyama A."/>
            <person name="Inagaki F."/>
            <person name="Takami H."/>
        </authorList>
    </citation>
    <scope>NUCLEOTIDE SEQUENCE</scope>
    <source>
        <strain evidence="1">Expedition CK06-06</strain>
    </source>
</reference>
<accession>X1BJ78</accession>
<organism evidence="1">
    <name type="scientific">marine sediment metagenome</name>
    <dbReference type="NCBI Taxonomy" id="412755"/>
    <lineage>
        <taxon>unclassified sequences</taxon>
        <taxon>metagenomes</taxon>
        <taxon>ecological metagenomes</taxon>
    </lineage>
</organism>
<protein>
    <recommendedName>
        <fullName evidence="2">Ribbon-helix-helix protein CopG domain-containing protein</fullName>
    </recommendedName>
</protein>